<organism evidence="1 2">
    <name type="scientific">Prorocentrum cordatum</name>
    <dbReference type="NCBI Taxonomy" id="2364126"/>
    <lineage>
        <taxon>Eukaryota</taxon>
        <taxon>Sar</taxon>
        <taxon>Alveolata</taxon>
        <taxon>Dinophyceae</taxon>
        <taxon>Prorocentrales</taxon>
        <taxon>Prorocentraceae</taxon>
        <taxon>Prorocentrum</taxon>
    </lineage>
</organism>
<dbReference type="EMBL" id="CAUYUJ010004870">
    <property type="protein sequence ID" value="CAK0811321.1"/>
    <property type="molecule type" value="Genomic_DNA"/>
</dbReference>
<proteinExistence type="predicted"/>
<protein>
    <submittedName>
        <fullName evidence="1">Uncharacterized protein</fullName>
    </submittedName>
</protein>
<keyword evidence="2" id="KW-1185">Reference proteome</keyword>
<feature type="non-terminal residue" evidence="1">
    <location>
        <position position="152"/>
    </location>
</feature>
<evidence type="ECO:0000313" key="1">
    <source>
        <dbReference type="EMBL" id="CAK0811321.1"/>
    </source>
</evidence>
<evidence type="ECO:0000313" key="2">
    <source>
        <dbReference type="Proteomes" id="UP001189429"/>
    </source>
</evidence>
<comment type="caution">
    <text evidence="1">The sequence shown here is derived from an EMBL/GenBank/DDBJ whole genome shotgun (WGS) entry which is preliminary data.</text>
</comment>
<reference evidence="1" key="1">
    <citation type="submission" date="2023-10" db="EMBL/GenBank/DDBJ databases">
        <authorList>
            <person name="Chen Y."/>
            <person name="Shah S."/>
            <person name="Dougan E. K."/>
            <person name="Thang M."/>
            <person name="Chan C."/>
        </authorList>
    </citation>
    <scope>NUCLEOTIDE SEQUENCE [LARGE SCALE GENOMIC DNA]</scope>
</reference>
<dbReference type="Proteomes" id="UP001189429">
    <property type="component" value="Unassembled WGS sequence"/>
</dbReference>
<gene>
    <name evidence="1" type="ORF">PCOR1329_LOCUS15959</name>
</gene>
<name>A0ABN9QZN9_9DINO</name>
<sequence>MVIGLGADVRSWSMPLAKYTRRAAELAAVCAPSLTLLATCRTCAFVVLGCVSQCPIHDGNRFRALDHWAIRESLHLPANSGSRATLLGLRRGSLMQIPSKLVSALAACIRMACDTVSQCKEWPSHLREVSTLHGGLDSQPLGDGRRVPAVLK</sequence>
<accession>A0ABN9QZN9</accession>